<reference evidence="2" key="1">
    <citation type="submission" date="2015-09" db="EMBL/GenBank/DDBJ databases">
        <title>Complete sequence of Algoriphagus sp. M8-2.</title>
        <authorList>
            <person name="Shintani M."/>
        </authorList>
    </citation>
    <scope>NUCLEOTIDE SEQUENCE [LARGE SCALE GENOMIC DNA]</scope>
    <source>
        <strain evidence="2">M8-2</strain>
    </source>
</reference>
<evidence type="ECO:0000313" key="1">
    <source>
        <dbReference type="EMBL" id="AMQ57274.1"/>
    </source>
</evidence>
<dbReference type="RefSeq" id="WP_067548201.1">
    <property type="nucleotide sequence ID" value="NZ_CP012836.1"/>
</dbReference>
<dbReference type="Gene3D" id="1.10.150.240">
    <property type="entry name" value="Putative phosphatase, domain 2"/>
    <property type="match status" value="1"/>
</dbReference>
<dbReference type="InterPro" id="IPR006439">
    <property type="entry name" value="HAD-SF_hydro_IA"/>
</dbReference>
<dbReference type="OrthoDB" id="9797415at2"/>
<dbReference type="NCBIfam" id="TIGR01509">
    <property type="entry name" value="HAD-SF-IA-v3"/>
    <property type="match status" value="1"/>
</dbReference>
<reference evidence="1 2" key="2">
    <citation type="journal article" date="2016" name="Genome Announc.">
        <title>Complete Genome Sequence of Algoriphagus sp. Strain M8-2, Isolated from a Brackish Lake.</title>
        <authorList>
            <person name="Muraguchi Y."/>
            <person name="Kushimoto K."/>
            <person name="Ohtsubo Y."/>
            <person name="Suzuki T."/>
            <person name="Dohra H."/>
            <person name="Kimbara K."/>
            <person name="Shintani M."/>
        </authorList>
    </citation>
    <scope>NUCLEOTIDE SEQUENCE [LARGE SCALE GENOMIC DNA]</scope>
    <source>
        <strain evidence="1 2">M8-2</strain>
    </source>
</reference>
<dbReference type="SUPFAM" id="SSF56784">
    <property type="entry name" value="HAD-like"/>
    <property type="match status" value="1"/>
</dbReference>
<name>A0A142EQ69_9BACT</name>
<dbReference type="KEGG" id="alm:AO498_12575"/>
<dbReference type="InterPro" id="IPR023214">
    <property type="entry name" value="HAD_sf"/>
</dbReference>
<dbReference type="PANTHER" id="PTHR43611:SF3">
    <property type="entry name" value="FLAVIN MONONUCLEOTIDE HYDROLASE 1, CHLOROPLATIC"/>
    <property type="match status" value="1"/>
</dbReference>
<evidence type="ECO:0000313" key="2">
    <source>
        <dbReference type="Proteomes" id="UP000073816"/>
    </source>
</evidence>
<accession>A0A142EQ69</accession>
<dbReference type="Pfam" id="PF00702">
    <property type="entry name" value="Hydrolase"/>
    <property type="match status" value="1"/>
</dbReference>
<dbReference type="EMBL" id="CP012836">
    <property type="protein sequence ID" value="AMQ57274.1"/>
    <property type="molecule type" value="Genomic_DNA"/>
</dbReference>
<sequence length="209" mass="24166">MLAGENVDFFIFDLGNVIIDIDYLHTLQLLKSQLPEALYGRVDGFYQTDFHKAYEKGEIDSPTFRNQVRAYFDQPWSDQKIDEIWNSLLGKIPSYRIDLIRKLKETHQVGVLSNTNEIHIDAVNQILKSEFGLNQFHDLFDQVYYSHEMGLAKPSEEIYLELVQRLKVPAHRVVFFDDLEANVAGAKKVGINAIQVTGPHVLLEYFNYV</sequence>
<dbReference type="PANTHER" id="PTHR43611">
    <property type="entry name" value="ALPHA-D-GLUCOSE 1-PHOSPHATE PHOSPHATASE"/>
    <property type="match status" value="1"/>
</dbReference>
<proteinExistence type="predicted"/>
<dbReference type="PRINTS" id="PR00413">
    <property type="entry name" value="HADHALOGNASE"/>
</dbReference>
<dbReference type="SFLD" id="SFLDS00003">
    <property type="entry name" value="Haloacid_Dehalogenase"/>
    <property type="match status" value="1"/>
</dbReference>
<dbReference type="PATRIC" id="fig|1727163.4.peg.2629"/>
<dbReference type="NCBIfam" id="TIGR01549">
    <property type="entry name" value="HAD-SF-IA-v1"/>
    <property type="match status" value="1"/>
</dbReference>
<dbReference type="SFLD" id="SFLDG01129">
    <property type="entry name" value="C1.5:_HAD__Beta-PGM__Phosphata"/>
    <property type="match status" value="1"/>
</dbReference>
<dbReference type="InterPro" id="IPR036412">
    <property type="entry name" value="HAD-like_sf"/>
</dbReference>
<dbReference type="InterPro" id="IPR023198">
    <property type="entry name" value="PGP-like_dom2"/>
</dbReference>
<dbReference type="STRING" id="1727163.AO498_12575"/>
<gene>
    <name evidence="1" type="ORF">AO498_12575</name>
</gene>
<dbReference type="Proteomes" id="UP000073816">
    <property type="component" value="Chromosome"/>
</dbReference>
<dbReference type="Gene3D" id="3.40.50.1000">
    <property type="entry name" value="HAD superfamily/HAD-like"/>
    <property type="match status" value="1"/>
</dbReference>
<dbReference type="AlphaFoldDB" id="A0A142EQ69"/>
<dbReference type="CDD" id="cd02603">
    <property type="entry name" value="HAD_sEH-N_like"/>
    <property type="match status" value="1"/>
</dbReference>
<keyword evidence="2" id="KW-1185">Reference proteome</keyword>
<organism evidence="1 2">
    <name type="scientific">Algoriphagus sanaruensis</name>
    <dbReference type="NCBI Taxonomy" id="1727163"/>
    <lineage>
        <taxon>Bacteria</taxon>
        <taxon>Pseudomonadati</taxon>
        <taxon>Bacteroidota</taxon>
        <taxon>Cytophagia</taxon>
        <taxon>Cytophagales</taxon>
        <taxon>Cyclobacteriaceae</taxon>
        <taxon>Algoriphagus</taxon>
    </lineage>
</organism>
<protein>
    <submittedName>
        <fullName evidence="1">Haloacid dehalogenase</fullName>
    </submittedName>
</protein>